<dbReference type="EMBL" id="JARBJD010000042">
    <property type="protein sequence ID" value="KAK2957953.1"/>
    <property type="molecule type" value="Genomic_DNA"/>
</dbReference>
<protein>
    <submittedName>
        <fullName evidence="2">Uncharacterized protein</fullName>
    </submittedName>
</protein>
<evidence type="ECO:0000256" key="1">
    <source>
        <dbReference type="SAM" id="Phobius"/>
    </source>
</evidence>
<sequence length="197" mass="23538">MHPLYLIKPVNILFPIIFWPIFGTCILSIVLYYIELFTERQRYRTRCPRVYRVSEALVRWPAYLYLKVVRWKNKPKTDKATSNVLFRRQLMSLYDLNGIVKRFEKFHQKQMKREPKSPVVKKAPVRRMEPDLRTPLLKKDEGMTSSRKTGRLNDEKVSSALKELHPMYFHRMILTILCVSPNEPIREMSLKLIAELE</sequence>
<comment type="caution">
    <text evidence="2">The sequence shown here is derived from an EMBL/GenBank/DDBJ whole genome shotgun (WGS) entry which is preliminary data.</text>
</comment>
<reference evidence="2 3" key="1">
    <citation type="journal article" date="2022" name="bioRxiv">
        <title>Genomics of Preaxostyla Flagellates Illuminates Evolutionary Transitions and the Path Towards Mitochondrial Loss.</title>
        <authorList>
            <person name="Novak L.V.F."/>
            <person name="Treitli S.C."/>
            <person name="Pyrih J."/>
            <person name="Halakuc P."/>
            <person name="Pipaliya S.V."/>
            <person name="Vacek V."/>
            <person name="Brzon O."/>
            <person name="Soukal P."/>
            <person name="Eme L."/>
            <person name="Dacks J.B."/>
            <person name="Karnkowska A."/>
            <person name="Elias M."/>
            <person name="Hampl V."/>
        </authorList>
    </citation>
    <scope>NUCLEOTIDE SEQUENCE [LARGE SCALE GENOMIC DNA]</scope>
    <source>
        <strain evidence="2">NAU3</strain>
        <tissue evidence="2">Gut</tissue>
    </source>
</reference>
<evidence type="ECO:0000313" key="3">
    <source>
        <dbReference type="Proteomes" id="UP001281761"/>
    </source>
</evidence>
<evidence type="ECO:0000313" key="2">
    <source>
        <dbReference type="EMBL" id="KAK2957953.1"/>
    </source>
</evidence>
<keyword evidence="1" id="KW-0472">Membrane</keyword>
<proteinExistence type="predicted"/>
<name>A0ABQ9Y2N4_9EUKA</name>
<keyword evidence="1" id="KW-1133">Transmembrane helix</keyword>
<keyword evidence="1" id="KW-0812">Transmembrane</keyword>
<keyword evidence="3" id="KW-1185">Reference proteome</keyword>
<gene>
    <name evidence="2" type="ORF">BLNAU_7129</name>
</gene>
<dbReference type="Proteomes" id="UP001281761">
    <property type="component" value="Unassembled WGS sequence"/>
</dbReference>
<organism evidence="2 3">
    <name type="scientific">Blattamonas nauphoetae</name>
    <dbReference type="NCBI Taxonomy" id="2049346"/>
    <lineage>
        <taxon>Eukaryota</taxon>
        <taxon>Metamonada</taxon>
        <taxon>Preaxostyla</taxon>
        <taxon>Oxymonadida</taxon>
        <taxon>Blattamonas</taxon>
    </lineage>
</organism>
<feature type="transmembrane region" description="Helical" evidence="1">
    <location>
        <begin position="12"/>
        <end position="34"/>
    </location>
</feature>
<accession>A0ABQ9Y2N4</accession>